<dbReference type="AlphaFoldDB" id="A0A9N9FYN6"/>
<keyword evidence="2" id="KW-1185">Reference proteome</keyword>
<reference evidence="1" key="1">
    <citation type="submission" date="2021-06" db="EMBL/GenBank/DDBJ databases">
        <authorList>
            <person name="Kallberg Y."/>
            <person name="Tangrot J."/>
            <person name="Rosling A."/>
        </authorList>
    </citation>
    <scope>NUCLEOTIDE SEQUENCE</scope>
    <source>
        <strain evidence="1">87-6 pot B 2015</strain>
    </source>
</reference>
<proteinExistence type="predicted"/>
<evidence type="ECO:0000313" key="2">
    <source>
        <dbReference type="Proteomes" id="UP000789375"/>
    </source>
</evidence>
<protein>
    <submittedName>
        <fullName evidence="1">14331_t:CDS:1</fullName>
    </submittedName>
</protein>
<organism evidence="1 2">
    <name type="scientific">Funneliformis mosseae</name>
    <name type="common">Endomycorrhizal fungus</name>
    <name type="synonym">Glomus mosseae</name>
    <dbReference type="NCBI Taxonomy" id="27381"/>
    <lineage>
        <taxon>Eukaryota</taxon>
        <taxon>Fungi</taxon>
        <taxon>Fungi incertae sedis</taxon>
        <taxon>Mucoromycota</taxon>
        <taxon>Glomeromycotina</taxon>
        <taxon>Glomeromycetes</taxon>
        <taxon>Glomerales</taxon>
        <taxon>Glomeraceae</taxon>
        <taxon>Funneliformis</taxon>
    </lineage>
</organism>
<evidence type="ECO:0000313" key="1">
    <source>
        <dbReference type="EMBL" id="CAG8569494.1"/>
    </source>
</evidence>
<gene>
    <name evidence="1" type="ORF">FMOSSE_LOCUS7379</name>
</gene>
<name>A0A9N9FYN6_FUNMO</name>
<accession>A0A9N9FYN6</accession>
<dbReference type="EMBL" id="CAJVPP010001710">
    <property type="protein sequence ID" value="CAG8569494.1"/>
    <property type="molecule type" value="Genomic_DNA"/>
</dbReference>
<sequence>MKRSSQNTSEMWEILGLIKGRSKVHEASANIDVNKKSFSKQFLQHLFAICEKLAKNRELNLSSVNIHNILSKSAFLGGTQSIETVNGKIFNVKRNQEEPLPNSSVSPVDESLISNDADNDELLAKSSSDIQDDENEYVQVPLSKLDFKEFTEEYQKMDDTKKWVLSTKKIM</sequence>
<dbReference type="Proteomes" id="UP000789375">
    <property type="component" value="Unassembled WGS sequence"/>
</dbReference>
<comment type="caution">
    <text evidence="1">The sequence shown here is derived from an EMBL/GenBank/DDBJ whole genome shotgun (WGS) entry which is preliminary data.</text>
</comment>